<evidence type="ECO:0000256" key="1">
    <source>
        <dbReference type="SAM" id="Phobius"/>
    </source>
</evidence>
<keyword evidence="1" id="KW-0472">Membrane</keyword>
<evidence type="ECO:0000313" key="2">
    <source>
        <dbReference type="EMBL" id="SUT96044.1"/>
    </source>
</evidence>
<dbReference type="Proteomes" id="UP000254253">
    <property type="component" value="Unassembled WGS sequence"/>
</dbReference>
<keyword evidence="3" id="KW-1185">Reference proteome</keyword>
<dbReference type="SUPFAM" id="SSF54523">
    <property type="entry name" value="Pili subunits"/>
    <property type="match status" value="1"/>
</dbReference>
<feature type="transmembrane region" description="Helical" evidence="1">
    <location>
        <begin position="12"/>
        <end position="30"/>
    </location>
</feature>
<dbReference type="AlphaFoldDB" id="A0A380U404"/>
<dbReference type="RefSeq" id="WP_115587848.1">
    <property type="nucleotide sequence ID" value="NZ_LR134169.1"/>
</dbReference>
<accession>A0A380U404</accession>
<proteinExistence type="predicted"/>
<keyword evidence="1" id="KW-0812">Transmembrane</keyword>
<name>A0A380U404_ACTLI</name>
<dbReference type="InterPro" id="IPR045584">
    <property type="entry name" value="Pilin-like"/>
</dbReference>
<organism evidence="2 3">
    <name type="scientific">Actinobacillus lignieresii</name>
    <dbReference type="NCBI Taxonomy" id="720"/>
    <lineage>
        <taxon>Bacteria</taxon>
        <taxon>Pseudomonadati</taxon>
        <taxon>Pseudomonadota</taxon>
        <taxon>Gammaproteobacteria</taxon>
        <taxon>Pasteurellales</taxon>
        <taxon>Pasteurellaceae</taxon>
        <taxon>Actinobacillus</taxon>
    </lineage>
</organism>
<gene>
    <name evidence="2" type="ORF">NCTC4191_02088</name>
</gene>
<dbReference type="EMBL" id="UFRN01000002">
    <property type="protein sequence ID" value="SUT96044.1"/>
    <property type="molecule type" value="Genomic_DNA"/>
</dbReference>
<reference evidence="2 3" key="1">
    <citation type="submission" date="2018-06" db="EMBL/GenBank/DDBJ databases">
        <authorList>
            <consortium name="Pathogen Informatics"/>
            <person name="Doyle S."/>
        </authorList>
    </citation>
    <scope>NUCLEOTIDE SEQUENCE [LARGE SCALE GENOMIC DNA]</scope>
    <source>
        <strain evidence="2 3">NCTC4191</strain>
    </source>
</reference>
<evidence type="ECO:0000313" key="3">
    <source>
        <dbReference type="Proteomes" id="UP000254253"/>
    </source>
</evidence>
<keyword evidence="1" id="KW-1133">Transmembrane helix</keyword>
<protein>
    <submittedName>
        <fullName evidence="2">Type II secretory pathway, pseudopilin</fullName>
    </submittedName>
</protein>
<sequence>MFFKAFTLIESLITLSILIISFYLISPVIFQLQDSLALENEIENLQSFIYQIQAKARYQKQSYTLTASQNLQTNKWCLIAVRKQQDSTREIICDCLHIEQCRLNRHFFLYRNTYPNIILKNHSLYPKSLLNIDGTAGRLESKCLALSLNRASKILQFDQWGRVYVVQKDKRSHCKD</sequence>